<gene>
    <name evidence="1" type="primary">rpsC</name>
</gene>
<sequence length="30" mass="3502">MGQKLIQMVSVMELQNLITQLDMQIKINLQ</sequence>
<accession>Q8GM54</accession>
<name>Q8GM54_METHO</name>
<proteinExistence type="predicted"/>
<evidence type="ECO:0000313" key="1">
    <source>
        <dbReference type="EMBL" id="AAM08941.1"/>
    </source>
</evidence>
<dbReference type="AlphaFoldDB" id="Q8GM54"/>
<dbReference type="GO" id="GO:0005840">
    <property type="term" value="C:ribosome"/>
    <property type="evidence" value="ECO:0007669"/>
    <property type="project" value="UniProtKB-KW"/>
</dbReference>
<dbReference type="EMBL" id="AY083306">
    <property type="protein sequence ID" value="AAM08941.1"/>
    <property type="molecule type" value="Genomic_DNA"/>
</dbReference>
<organism evidence="1">
    <name type="scientific">Metamycoplasma hominis</name>
    <name type="common">Mycoplasma hominis</name>
    <dbReference type="NCBI Taxonomy" id="2098"/>
    <lineage>
        <taxon>Bacteria</taxon>
        <taxon>Bacillati</taxon>
        <taxon>Mycoplasmatota</taxon>
        <taxon>Mycoplasmoidales</taxon>
        <taxon>Metamycoplasmataceae</taxon>
        <taxon>Metamycoplasma</taxon>
    </lineage>
</organism>
<keyword evidence="1" id="KW-0687">Ribonucleoprotein</keyword>
<feature type="non-terminal residue" evidence="1">
    <location>
        <position position="30"/>
    </location>
</feature>
<keyword evidence="1" id="KW-0689">Ribosomal protein</keyword>
<reference evidence="1" key="1">
    <citation type="journal article" date="2002" name="Antimicrob. Agents Chemother.">
        <title>Mutations in 23S rRNA account for intrinsic resistance to macrolides in Mycoplasma hominis and Mycoplasma fermentans and for acquired resistance to macrolides in M. hominis.</title>
        <authorList>
            <person name="Pereyre S."/>
            <person name="Gonzalez P."/>
            <person name="De Barbeyrac B."/>
            <person name="Darnige A."/>
            <person name="Renaudin H."/>
            <person name="Charron A."/>
            <person name="Raherison S."/>
            <person name="Bebear C."/>
            <person name="Bebear C.M."/>
        </authorList>
    </citation>
    <scope>NUCLEOTIDE SEQUENCE</scope>
    <source>
        <strain evidence="1">PG21</strain>
    </source>
</reference>
<protein>
    <submittedName>
        <fullName evidence="1">50S ribosomal protein S3</fullName>
    </submittedName>
</protein>